<feature type="compositionally biased region" description="Basic and acidic residues" evidence="1">
    <location>
        <begin position="54"/>
        <end position="64"/>
    </location>
</feature>
<protein>
    <submittedName>
        <fullName evidence="2">Uncharacterized protein</fullName>
    </submittedName>
</protein>
<sequence length="64" mass="7076">MTLASIARAAFADDGRYEPEVHPTQKETMAAQDNSTQQSIYDTPYNTPGQAPDVHVDREEGHSK</sequence>
<comment type="caution">
    <text evidence="2">The sequence shown here is derived from an EMBL/GenBank/DDBJ whole genome shotgun (WGS) entry which is preliminary data.</text>
</comment>
<accession>A0A537J4C8</accession>
<evidence type="ECO:0000313" key="3">
    <source>
        <dbReference type="Proteomes" id="UP000320048"/>
    </source>
</evidence>
<gene>
    <name evidence="2" type="ORF">E6H04_12590</name>
</gene>
<feature type="compositionally biased region" description="Polar residues" evidence="1">
    <location>
        <begin position="31"/>
        <end position="49"/>
    </location>
</feature>
<evidence type="ECO:0000313" key="2">
    <source>
        <dbReference type="EMBL" id="TMI78357.1"/>
    </source>
</evidence>
<reference evidence="2 3" key="1">
    <citation type="journal article" date="2019" name="Nat. Microbiol.">
        <title>Mediterranean grassland soil C-N compound turnover is dependent on rainfall and depth, and is mediated by genomically divergent microorganisms.</title>
        <authorList>
            <person name="Diamond S."/>
            <person name="Andeer P.F."/>
            <person name="Li Z."/>
            <person name="Crits-Christoph A."/>
            <person name="Burstein D."/>
            <person name="Anantharaman K."/>
            <person name="Lane K.R."/>
            <person name="Thomas B.C."/>
            <person name="Pan C."/>
            <person name="Northen T.R."/>
            <person name="Banfield J.F."/>
        </authorList>
    </citation>
    <scope>NUCLEOTIDE SEQUENCE [LARGE SCALE GENOMIC DNA]</scope>
    <source>
        <strain evidence="2">NP_7</strain>
    </source>
</reference>
<dbReference type="AlphaFoldDB" id="A0A537J4C8"/>
<name>A0A537J4C8_9BACT</name>
<feature type="compositionally biased region" description="Basic and acidic residues" evidence="1">
    <location>
        <begin position="14"/>
        <end position="25"/>
    </location>
</feature>
<proteinExistence type="predicted"/>
<evidence type="ECO:0000256" key="1">
    <source>
        <dbReference type="SAM" id="MobiDB-lite"/>
    </source>
</evidence>
<organism evidence="2 3">
    <name type="scientific">Candidatus Segetimicrobium genomatis</name>
    <dbReference type="NCBI Taxonomy" id="2569760"/>
    <lineage>
        <taxon>Bacteria</taxon>
        <taxon>Bacillati</taxon>
        <taxon>Candidatus Sysuimicrobiota</taxon>
        <taxon>Candidatus Sysuimicrobiia</taxon>
        <taxon>Candidatus Sysuimicrobiales</taxon>
        <taxon>Candidatus Segetimicrobiaceae</taxon>
        <taxon>Candidatus Segetimicrobium</taxon>
    </lineage>
</organism>
<feature type="region of interest" description="Disordered" evidence="1">
    <location>
        <begin position="14"/>
        <end position="64"/>
    </location>
</feature>
<dbReference type="Proteomes" id="UP000320048">
    <property type="component" value="Unassembled WGS sequence"/>
</dbReference>
<dbReference type="EMBL" id="VBAO01000381">
    <property type="protein sequence ID" value="TMI78357.1"/>
    <property type="molecule type" value="Genomic_DNA"/>
</dbReference>